<proteinExistence type="predicted"/>
<feature type="non-terminal residue" evidence="1">
    <location>
        <position position="98"/>
    </location>
</feature>
<sequence length="98" mass="10965">EAGSDIVGLIPNSDVAFLYSVQSKWGLAYEPHRSDDIGDPHRARNERSYQEITEAFYKGVYAAGYQASIFHDTQLIDFEHDTAIVDPATFAHDHPVLV</sequence>
<name>A0A060BXY4_9ACTN</name>
<dbReference type="AlphaFoldDB" id="A0A060BXY4"/>
<protein>
    <submittedName>
        <fullName evidence="1">CAZy families GH42 protein</fullName>
    </submittedName>
</protein>
<evidence type="ECO:0000313" key="1">
    <source>
        <dbReference type="EMBL" id="AIA87542.1"/>
    </source>
</evidence>
<dbReference type="InterPro" id="IPR029062">
    <property type="entry name" value="Class_I_gatase-like"/>
</dbReference>
<feature type="non-terminal residue" evidence="1">
    <location>
        <position position="1"/>
    </location>
</feature>
<dbReference type="EMBL" id="KF120270">
    <property type="protein sequence ID" value="AIA87542.1"/>
    <property type="molecule type" value="Genomic_DNA"/>
</dbReference>
<accession>A0A060BXY4</accession>
<reference evidence="1" key="1">
    <citation type="journal article" date="2013" name="Environ. Microbiol.">
        <title>Seasonally variable intestinal metagenomes of the red palm weevil (Rhynchophorus ferrugineus).</title>
        <authorList>
            <person name="Jia S."/>
            <person name="Zhang X."/>
            <person name="Zhang G."/>
            <person name="Yin A."/>
            <person name="Zhang S."/>
            <person name="Li F."/>
            <person name="Wang L."/>
            <person name="Zhao D."/>
            <person name="Yun Q."/>
            <person name="Tala"/>
            <person name="Wang J."/>
            <person name="Sun G."/>
            <person name="Baabdullah M."/>
            <person name="Yu X."/>
            <person name="Hu S."/>
            <person name="Al-Mssallem I.S."/>
            <person name="Yu J."/>
        </authorList>
    </citation>
    <scope>NUCLEOTIDE SEQUENCE</scope>
</reference>
<dbReference type="Gene3D" id="3.40.50.880">
    <property type="match status" value="1"/>
</dbReference>
<organism evidence="1">
    <name type="scientific">uncultured Streptomyces sp</name>
    <dbReference type="NCBI Taxonomy" id="174707"/>
    <lineage>
        <taxon>Bacteria</taxon>
        <taxon>Bacillati</taxon>
        <taxon>Actinomycetota</taxon>
        <taxon>Actinomycetes</taxon>
        <taxon>Kitasatosporales</taxon>
        <taxon>Streptomycetaceae</taxon>
        <taxon>Streptomyces</taxon>
        <taxon>environmental samples</taxon>
    </lineage>
</organism>